<reference evidence="1" key="1">
    <citation type="submission" date="2021-01" db="EMBL/GenBank/DDBJ databases">
        <title>Whole genome shotgun sequence of Rhizocola hellebori NBRC 109834.</title>
        <authorList>
            <person name="Komaki H."/>
            <person name="Tamura T."/>
        </authorList>
    </citation>
    <scope>NUCLEOTIDE SEQUENCE</scope>
    <source>
        <strain evidence="1">NBRC 109834</strain>
    </source>
</reference>
<evidence type="ECO:0000313" key="1">
    <source>
        <dbReference type="EMBL" id="GIH09059.1"/>
    </source>
</evidence>
<proteinExistence type="predicted"/>
<keyword evidence="2" id="KW-1185">Reference proteome</keyword>
<dbReference type="AlphaFoldDB" id="A0A8J3QE05"/>
<comment type="caution">
    <text evidence="1">The sequence shown here is derived from an EMBL/GenBank/DDBJ whole genome shotgun (WGS) entry which is preliminary data.</text>
</comment>
<evidence type="ECO:0000313" key="2">
    <source>
        <dbReference type="Proteomes" id="UP000612899"/>
    </source>
</evidence>
<dbReference type="Gene3D" id="1.20.5.110">
    <property type="match status" value="1"/>
</dbReference>
<organism evidence="1 2">
    <name type="scientific">Rhizocola hellebori</name>
    <dbReference type="NCBI Taxonomy" id="1392758"/>
    <lineage>
        <taxon>Bacteria</taxon>
        <taxon>Bacillati</taxon>
        <taxon>Actinomycetota</taxon>
        <taxon>Actinomycetes</taxon>
        <taxon>Micromonosporales</taxon>
        <taxon>Micromonosporaceae</taxon>
        <taxon>Rhizocola</taxon>
    </lineage>
</organism>
<name>A0A8J3QE05_9ACTN</name>
<gene>
    <name evidence="1" type="ORF">Rhe02_71260</name>
</gene>
<dbReference type="Proteomes" id="UP000612899">
    <property type="component" value="Unassembled WGS sequence"/>
</dbReference>
<dbReference type="EMBL" id="BONY01000060">
    <property type="protein sequence ID" value="GIH09059.1"/>
    <property type="molecule type" value="Genomic_DNA"/>
</dbReference>
<protein>
    <submittedName>
        <fullName evidence="1">Uncharacterized protein</fullName>
    </submittedName>
</protein>
<accession>A0A8J3QE05</accession>
<sequence>MENPAATLPAEAETLVLGFGQWVNRVETGLAQLPGIAIAATEALKDLRDFRHETTANFKAVDARFEMVEARLRNMDGRLGNVEGRLGNVESLLVKIAAKLDIAPANPSLT</sequence>
<dbReference type="RefSeq" id="WP_203912793.1">
    <property type="nucleotide sequence ID" value="NZ_BONY01000060.1"/>
</dbReference>